<protein>
    <submittedName>
        <fullName evidence="1">Uncharacterized protein</fullName>
    </submittedName>
</protein>
<accession>A0A383VA14</accession>
<evidence type="ECO:0000313" key="1">
    <source>
        <dbReference type="EMBL" id="SZX62427.1"/>
    </source>
</evidence>
<keyword evidence="2" id="KW-1185">Reference proteome</keyword>
<proteinExistence type="predicted"/>
<gene>
    <name evidence="1" type="ORF">BQ4739_LOCUS3012</name>
</gene>
<reference evidence="1 2" key="1">
    <citation type="submission" date="2016-10" db="EMBL/GenBank/DDBJ databases">
        <authorList>
            <person name="Cai Z."/>
        </authorList>
    </citation>
    <scope>NUCLEOTIDE SEQUENCE [LARGE SCALE GENOMIC DNA]</scope>
</reference>
<dbReference type="EMBL" id="FNXT01000225">
    <property type="protein sequence ID" value="SZX62427.1"/>
    <property type="molecule type" value="Genomic_DNA"/>
</dbReference>
<dbReference type="AlphaFoldDB" id="A0A383VA14"/>
<organism evidence="1 2">
    <name type="scientific">Tetradesmus obliquus</name>
    <name type="common">Green alga</name>
    <name type="synonym">Acutodesmus obliquus</name>
    <dbReference type="NCBI Taxonomy" id="3088"/>
    <lineage>
        <taxon>Eukaryota</taxon>
        <taxon>Viridiplantae</taxon>
        <taxon>Chlorophyta</taxon>
        <taxon>core chlorophytes</taxon>
        <taxon>Chlorophyceae</taxon>
        <taxon>CS clade</taxon>
        <taxon>Sphaeropleales</taxon>
        <taxon>Scenedesmaceae</taxon>
        <taxon>Tetradesmus</taxon>
    </lineage>
</organism>
<name>A0A383VA14_TETOB</name>
<dbReference type="Proteomes" id="UP000256970">
    <property type="component" value="Unassembled WGS sequence"/>
</dbReference>
<evidence type="ECO:0000313" key="2">
    <source>
        <dbReference type="Proteomes" id="UP000256970"/>
    </source>
</evidence>
<sequence length="251" mass="26354">MNSSRRVLAGLERNLQTIAREVGRPFPAYYLAAATQEVLRAAATLCVHSISRAGAAHRASSLSTPVSSSSTPATLAGAPAVSSLDPPGPVSAASLASSCCSWRAVDFCSSILGLSRTDACTGALSTLLQHAPGAVPAGLLLQHHQQHAATHSSGAAGHHGQHHQHSVHDALRCLMYGRSLFALYAAEPSRDAWLSLAAALSAHEELQAERQHVLLCQRRAGGPRMQPQWVARRVAFGQQAPAAQPPAANRR</sequence>